<feature type="domain" description="Hemerythrin-like" evidence="1">
    <location>
        <begin position="21"/>
        <end position="147"/>
    </location>
</feature>
<organism evidence="2 3">
    <name type="scientific">Nitrosopumilus zosterae</name>
    <dbReference type="NCBI Taxonomy" id="718286"/>
    <lineage>
        <taxon>Archaea</taxon>
        <taxon>Nitrososphaerota</taxon>
        <taxon>Nitrososphaeria</taxon>
        <taxon>Nitrosopumilales</taxon>
        <taxon>Nitrosopumilaceae</taxon>
        <taxon>Nitrosopumilus</taxon>
    </lineage>
</organism>
<dbReference type="GO" id="GO:0005886">
    <property type="term" value="C:plasma membrane"/>
    <property type="evidence" value="ECO:0007669"/>
    <property type="project" value="TreeGrafter"/>
</dbReference>
<dbReference type="InterPro" id="IPR012312">
    <property type="entry name" value="Hemerythrin-like"/>
</dbReference>
<keyword evidence="3" id="KW-1185">Reference proteome</keyword>
<accession>A0A2S2KTQ7</accession>
<dbReference type="PANTHER" id="PTHR39966:SF1">
    <property type="entry name" value="HEMERYTHRIN-LIKE DOMAIN-CONTAINING PROTEIN"/>
    <property type="match status" value="1"/>
</dbReference>
<dbReference type="PANTHER" id="PTHR39966">
    <property type="entry name" value="BLL2471 PROTEIN-RELATED"/>
    <property type="match status" value="1"/>
</dbReference>
<dbReference type="Pfam" id="PF01814">
    <property type="entry name" value="Hemerythrin"/>
    <property type="match status" value="1"/>
</dbReference>
<protein>
    <recommendedName>
        <fullName evidence="1">Hemerythrin-like domain-containing protein</fullName>
    </recommendedName>
</protein>
<proteinExistence type="predicted"/>
<comment type="caution">
    <text evidence="2">The sequence shown here is derived from an EMBL/GenBank/DDBJ whole genome shotgun (WGS) entry which is preliminary data.</text>
</comment>
<reference evidence="2 3" key="1">
    <citation type="submission" date="2018-05" db="EMBL/GenBank/DDBJ databases">
        <title>genome sequencing of Nitrosopumilus sp. NM25.</title>
        <authorList>
            <person name="Mori K."/>
            <person name="Nakagawa T."/>
        </authorList>
    </citation>
    <scope>NUCLEOTIDE SEQUENCE [LARGE SCALE GENOMIC DNA]</scope>
    <source>
        <strain evidence="2 3">NM25</strain>
    </source>
</reference>
<dbReference type="Proteomes" id="UP000245829">
    <property type="component" value="Unassembled WGS sequence"/>
</dbReference>
<gene>
    <name evidence="2" type="ORF">NZNM25_18000</name>
</gene>
<sequence length="198" mass="23698">MIDFRYTLNQHLLYLSYLSATNQLRADHDQVRRLEKIVLKCSEELYKGTKIPFSDLTKITMIISEFIDSIHHSREEDSYFPCVASYDSLKEEIRKFMIEHEFGRNIARQISHHLKRWKEGEDAQEPVSRYLRTYAIFLNDHLTKENKFFDDAEANVLSQEEEIEMYEQYRSVFAIVKKVDEMIAEIDYLENQPWAKLT</sequence>
<evidence type="ECO:0000259" key="1">
    <source>
        <dbReference type="Pfam" id="PF01814"/>
    </source>
</evidence>
<dbReference type="EMBL" id="BGKI01000010">
    <property type="protein sequence ID" value="GBH35009.1"/>
    <property type="molecule type" value="Genomic_DNA"/>
</dbReference>
<dbReference type="Gene3D" id="1.20.120.520">
    <property type="entry name" value="nmb1532 protein domain like"/>
    <property type="match status" value="1"/>
</dbReference>
<dbReference type="AlphaFoldDB" id="A0A2S2KTQ7"/>
<name>A0A2S2KTQ7_9ARCH</name>
<evidence type="ECO:0000313" key="3">
    <source>
        <dbReference type="Proteomes" id="UP000245829"/>
    </source>
</evidence>
<evidence type="ECO:0000313" key="2">
    <source>
        <dbReference type="EMBL" id="GBH35009.1"/>
    </source>
</evidence>